<protein>
    <submittedName>
        <fullName evidence="2">Uncharacterized membrane protein</fullName>
    </submittedName>
</protein>
<keyword evidence="1" id="KW-1133">Transmembrane helix</keyword>
<dbReference type="PANTHER" id="PTHR40044">
    <property type="entry name" value="INTEGRAL MEMBRANE PROTEIN-RELATED"/>
    <property type="match status" value="1"/>
</dbReference>
<keyword evidence="1" id="KW-0472">Membrane</keyword>
<feature type="transmembrane region" description="Helical" evidence="1">
    <location>
        <begin position="43"/>
        <end position="63"/>
    </location>
</feature>
<dbReference type="PIRSF" id="PIRSF031501">
    <property type="entry name" value="QueT"/>
    <property type="match status" value="1"/>
</dbReference>
<dbReference type="Pfam" id="PF06177">
    <property type="entry name" value="QueT"/>
    <property type="match status" value="1"/>
</dbReference>
<proteinExistence type="predicted"/>
<dbReference type="InterPro" id="IPR010387">
    <property type="entry name" value="QueT"/>
</dbReference>
<sequence length="162" mass="17713">MRSRSVSRKIVVTGIVAALYAALTLGLAPISYGAIQFRISEVMTLLAFINPMYIGGLTLGCFLANLASPLGIVDVIFGTTATFLSVFMMSKTRNLFAASLWPVLFNGVIIGIELWAVFKLPLVLTMLQVAFGEFVVVSILGVIVFRFGILYNTRLMDLLNQR</sequence>
<feature type="transmembrane region" description="Helical" evidence="1">
    <location>
        <begin position="130"/>
        <end position="151"/>
    </location>
</feature>
<keyword evidence="1" id="KW-0812">Transmembrane</keyword>
<evidence type="ECO:0000256" key="1">
    <source>
        <dbReference type="SAM" id="Phobius"/>
    </source>
</evidence>
<dbReference type="OrthoDB" id="9786793at2"/>
<gene>
    <name evidence="2" type="ORF">SAMN03080599_01424</name>
</gene>
<dbReference type="RefSeq" id="WP_092590201.1">
    <property type="nucleotide sequence ID" value="NZ_FMWL01000005.1"/>
</dbReference>
<dbReference type="Proteomes" id="UP000199208">
    <property type="component" value="Unassembled WGS sequence"/>
</dbReference>
<dbReference type="EMBL" id="FMWL01000005">
    <property type="protein sequence ID" value="SCZ78766.1"/>
    <property type="molecule type" value="Genomic_DNA"/>
</dbReference>
<feature type="transmembrane region" description="Helical" evidence="1">
    <location>
        <begin position="95"/>
        <end position="118"/>
    </location>
</feature>
<dbReference type="PANTHER" id="PTHR40044:SF1">
    <property type="entry name" value="INTEGRAL MEMBRANE PROTEIN"/>
    <property type="match status" value="1"/>
</dbReference>
<accession>A0A1G5RXN4</accession>
<dbReference type="STRING" id="1120920.SAMN03080599_01424"/>
<dbReference type="AlphaFoldDB" id="A0A1G5RXN4"/>
<evidence type="ECO:0000313" key="2">
    <source>
        <dbReference type="EMBL" id="SCZ78766.1"/>
    </source>
</evidence>
<organism evidence="2 3">
    <name type="scientific">Acidaminobacter hydrogenoformans DSM 2784</name>
    <dbReference type="NCBI Taxonomy" id="1120920"/>
    <lineage>
        <taxon>Bacteria</taxon>
        <taxon>Bacillati</taxon>
        <taxon>Bacillota</taxon>
        <taxon>Clostridia</taxon>
        <taxon>Peptostreptococcales</taxon>
        <taxon>Acidaminobacteraceae</taxon>
        <taxon>Acidaminobacter</taxon>
    </lineage>
</organism>
<reference evidence="2 3" key="1">
    <citation type="submission" date="2016-10" db="EMBL/GenBank/DDBJ databases">
        <authorList>
            <person name="de Groot N.N."/>
        </authorList>
    </citation>
    <scope>NUCLEOTIDE SEQUENCE [LARGE SCALE GENOMIC DNA]</scope>
    <source>
        <strain evidence="2 3">DSM 2784</strain>
    </source>
</reference>
<evidence type="ECO:0000313" key="3">
    <source>
        <dbReference type="Proteomes" id="UP000199208"/>
    </source>
</evidence>
<name>A0A1G5RXN4_9FIRM</name>
<feature type="transmembrane region" description="Helical" evidence="1">
    <location>
        <begin position="70"/>
        <end position="89"/>
    </location>
</feature>
<keyword evidence="3" id="KW-1185">Reference proteome</keyword>